<dbReference type="Proteomes" id="UP000620596">
    <property type="component" value="Unassembled WGS sequence"/>
</dbReference>
<evidence type="ECO:0000313" key="1">
    <source>
        <dbReference type="EMBL" id="GGA95115.1"/>
    </source>
</evidence>
<protein>
    <recommendedName>
        <fullName evidence="3">DUF484 family protein</fullName>
    </recommendedName>
</protein>
<comment type="caution">
    <text evidence="1">The sequence shown here is derived from an EMBL/GenBank/DDBJ whole genome shotgun (WGS) entry which is preliminary data.</text>
</comment>
<sequence>MNPSERSIHNPITEDDIANFLANTPDFFERHAELLATVQLSSGHGGRAVSLQERQAGMLRDKIKGLESKVVEMIRYGNENVGIADKLQQCTLNLLLTAHARDLPDTIVREIQSQFAVPQTAIKVWHVNGIFSMEDFSTGVSEDTQTFASSLTSPYCGVNSGFEAVSWLPDPAQAMSVALIPLRTMTPTLVASRTALPPEGAELAWGGPSLRSGKSPEAFGMLVLASPDPERFSSSMGTDFLERIGELAGAALSRLRPMAE</sequence>
<dbReference type="Gene3D" id="3.30.450.40">
    <property type="match status" value="1"/>
</dbReference>
<gene>
    <name evidence="1" type="ORF">GCM10011496_15250</name>
</gene>
<evidence type="ECO:0008006" key="3">
    <source>
        <dbReference type="Google" id="ProtNLM"/>
    </source>
</evidence>
<dbReference type="PANTHER" id="PTHR38765:SF1">
    <property type="entry name" value="DUF484 DOMAIN-CONTAINING PROTEIN"/>
    <property type="match status" value="1"/>
</dbReference>
<keyword evidence="2" id="KW-1185">Reference proteome</keyword>
<dbReference type="InterPro" id="IPR007435">
    <property type="entry name" value="DUF484"/>
</dbReference>
<evidence type="ECO:0000313" key="2">
    <source>
        <dbReference type="Proteomes" id="UP000620596"/>
    </source>
</evidence>
<proteinExistence type="predicted"/>
<dbReference type="PANTHER" id="PTHR38765">
    <property type="entry name" value="DUF484 DOMAIN-CONTAINING PROTEIN"/>
    <property type="match status" value="1"/>
</dbReference>
<dbReference type="InterPro" id="IPR029016">
    <property type="entry name" value="GAF-like_dom_sf"/>
</dbReference>
<dbReference type="AlphaFoldDB" id="A0A916SEG5"/>
<organism evidence="1 2">
    <name type="scientific">Polaromonas eurypsychrophila</name>
    <dbReference type="NCBI Taxonomy" id="1614635"/>
    <lineage>
        <taxon>Bacteria</taxon>
        <taxon>Pseudomonadati</taxon>
        <taxon>Pseudomonadota</taxon>
        <taxon>Betaproteobacteria</taxon>
        <taxon>Burkholderiales</taxon>
        <taxon>Comamonadaceae</taxon>
        <taxon>Polaromonas</taxon>
    </lineage>
</organism>
<dbReference type="Pfam" id="PF04340">
    <property type="entry name" value="DUF484"/>
    <property type="match status" value="1"/>
</dbReference>
<name>A0A916SEG5_9BURK</name>
<dbReference type="EMBL" id="BMIG01000004">
    <property type="protein sequence ID" value="GGA95115.1"/>
    <property type="molecule type" value="Genomic_DNA"/>
</dbReference>
<reference evidence="1" key="1">
    <citation type="journal article" date="2014" name="Int. J. Syst. Evol. Microbiol.">
        <title>Complete genome sequence of Corynebacterium casei LMG S-19264T (=DSM 44701T), isolated from a smear-ripened cheese.</title>
        <authorList>
            <consortium name="US DOE Joint Genome Institute (JGI-PGF)"/>
            <person name="Walter F."/>
            <person name="Albersmeier A."/>
            <person name="Kalinowski J."/>
            <person name="Ruckert C."/>
        </authorList>
    </citation>
    <scope>NUCLEOTIDE SEQUENCE</scope>
    <source>
        <strain evidence="1">CGMCC 1.15322</strain>
    </source>
</reference>
<dbReference type="RefSeq" id="WP_188707757.1">
    <property type="nucleotide sequence ID" value="NZ_BMIG01000004.1"/>
</dbReference>
<accession>A0A916SEG5</accession>
<reference evidence="1" key="2">
    <citation type="submission" date="2020-09" db="EMBL/GenBank/DDBJ databases">
        <authorList>
            <person name="Sun Q."/>
            <person name="Zhou Y."/>
        </authorList>
    </citation>
    <scope>NUCLEOTIDE SEQUENCE</scope>
    <source>
        <strain evidence="1">CGMCC 1.15322</strain>
    </source>
</reference>